<organism evidence="4 5">
    <name type="scientific">Oikopleura dioica</name>
    <name type="common">Tunicate</name>
    <dbReference type="NCBI Taxonomy" id="34765"/>
    <lineage>
        <taxon>Eukaryota</taxon>
        <taxon>Metazoa</taxon>
        <taxon>Chordata</taxon>
        <taxon>Tunicata</taxon>
        <taxon>Appendicularia</taxon>
        <taxon>Copelata</taxon>
        <taxon>Oikopleuridae</taxon>
        <taxon>Oikopleura</taxon>
    </lineage>
</organism>
<dbReference type="InterPro" id="IPR035500">
    <property type="entry name" value="NHR-like_dom_sf"/>
</dbReference>
<protein>
    <submittedName>
        <fullName evidence="4">Oidioi.mRNA.OKI2018_I69.chr2.g6329.t1.cds</fullName>
    </submittedName>
</protein>
<keyword evidence="5" id="KW-1185">Reference proteome</keyword>
<evidence type="ECO:0000256" key="2">
    <source>
        <dbReference type="ARBA" id="ARBA00023163"/>
    </source>
</evidence>
<gene>
    <name evidence="4" type="ORF">OKIOD_LOCUS15094</name>
</gene>
<name>A0ABN7TC01_OIKDI</name>
<keyword evidence="1" id="KW-0805">Transcription regulation</keyword>
<evidence type="ECO:0000256" key="1">
    <source>
        <dbReference type="ARBA" id="ARBA00023015"/>
    </source>
</evidence>
<keyword evidence="2" id="KW-0804">Transcription</keyword>
<reference evidence="4 5" key="1">
    <citation type="submission" date="2021-04" db="EMBL/GenBank/DDBJ databases">
        <authorList>
            <person name="Bliznina A."/>
        </authorList>
    </citation>
    <scope>NUCLEOTIDE SEQUENCE [LARGE SCALE GENOMIC DNA]</scope>
</reference>
<dbReference type="Gene3D" id="1.10.565.10">
    <property type="entry name" value="Retinoid X Receptor"/>
    <property type="match status" value="1"/>
</dbReference>
<evidence type="ECO:0000313" key="5">
    <source>
        <dbReference type="Proteomes" id="UP001158576"/>
    </source>
</evidence>
<dbReference type="SUPFAM" id="SSF48508">
    <property type="entry name" value="Nuclear receptor ligand-binding domain"/>
    <property type="match status" value="1"/>
</dbReference>
<proteinExistence type="predicted"/>
<dbReference type="Proteomes" id="UP001158576">
    <property type="component" value="Chromosome 2"/>
</dbReference>
<sequence length="281" mass="32571">MKILKKMLDPYEEHFFVSLSNVWEAYVKGIIPDNCYLDSCLSERSNPVDFLRKEMSSLVIDRSLSMKKKITEAMNVNHRLGKLMIYKNFLSLHKTCLKYLIDYIPGFQDMAESTKNTIVSKSWFAVKVLRGVSVTNTTDYSHIELTGEDITVDFYNEIGVPTSLLNDIKLIIFSIFTQGSNMREFPLIMAIIFLSVDLEDENVAFSDRPVLQRLLKMASTVLLKMIKQVNYTVDFQRHVARVFQHMQITKQKLRTDRDEIHNYSVYEPKIMSLSEIPSPCP</sequence>
<evidence type="ECO:0000256" key="3">
    <source>
        <dbReference type="ARBA" id="ARBA00023170"/>
    </source>
</evidence>
<evidence type="ECO:0000313" key="4">
    <source>
        <dbReference type="EMBL" id="CAG5112073.1"/>
    </source>
</evidence>
<keyword evidence="3" id="KW-0675">Receptor</keyword>
<accession>A0ABN7TC01</accession>
<dbReference type="EMBL" id="OU015567">
    <property type="protein sequence ID" value="CAG5112073.1"/>
    <property type="molecule type" value="Genomic_DNA"/>
</dbReference>